<proteinExistence type="predicted"/>
<keyword evidence="2" id="KW-0812">Transmembrane</keyword>
<evidence type="ECO:0000313" key="4">
    <source>
        <dbReference type="Proteomes" id="UP000178985"/>
    </source>
</evidence>
<organism evidence="3 4">
    <name type="scientific">Candidatus Nomurabacteria bacterium RIFCSPHIGHO2_01_FULL_40_20</name>
    <dbReference type="NCBI Taxonomy" id="1801738"/>
    <lineage>
        <taxon>Bacteria</taxon>
        <taxon>Candidatus Nomuraibacteriota</taxon>
    </lineage>
</organism>
<dbReference type="Proteomes" id="UP000178985">
    <property type="component" value="Unassembled WGS sequence"/>
</dbReference>
<feature type="transmembrane region" description="Helical" evidence="2">
    <location>
        <begin position="24"/>
        <end position="48"/>
    </location>
</feature>
<gene>
    <name evidence="3" type="ORF">A2733_02395</name>
</gene>
<protein>
    <submittedName>
        <fullName evidence="3">Uncharacterized protein</fullName>
    </submittedName>
</protein>
<feature type="coiled-coil region" evidence="1">
    <location>
        <begin position="52"/>
        <end position="93"/>
    </location>
</feature>
<name>A0A1F6V1X8_9BACT</name>
<comment type="caution">
    <text evidence="3">The sequence shown here is derived from an EMBL/GenBank/DDBJ whole genome shotgun (WGS) entry which is preliminary data.</text>
</comment>
<reference evidence="3 4" key="1">
    <citation type="journal article" date="2016" name="Nat. Commun.">
        <title>Thousands of microbial genomes shed light on interconnected biogeochemical processes in an aquifer system.</title>
        <authorList>
            <person name="Anantharaman K."/>
            <person name="Brown C.T."/>
            <person name="Hug L.A."/>
            <person name="Sharon I."/>
            <person name="Castelle C.J."/>
            <person name="Probst A.J."/>
            <person name="Thomas B.C."/>
            <person name="Singh A."/>
            <person name="Wilkins M.J."/>
            <person name="Karaoz U."/>
            <person name="Brodie E.L."/>
            <person name="Williams K.H."/>
            <person name="Hubbard S.S."/>
            <person name="Banfield J.F."/>
        </authorList>
    </citation>
    <scope>NUCLEOTIDE SEQUENCE [LARGE SCALE GENOMIC DNA]</scope>
</reference>
<dbReference type="EMBL" id="MFTO01000016">
    <property type="protein sequence ID" value="OGI63608.1"/>
    <property type="molecule type" value="Genomic_DNA"/>
</dbReference>
<evidence type="ECO:0000313" key="3">
    <source>
        <dbReference type="EMBL" id="OGI63608.1"/>
    </source>
</evidence>
<accession>A0A1F6V1X8</accession>
<evidence type="ECO:0000256" key="1">
    <source>
        <dbReference type="SAM" id="Coils"/>
    </source>
</evidence>
<dbReference type="AlphaFoldDB" id="A0A1F6V1X8"/>
<keyword evidence="1" id="KW-0175">Coiled coil</keyword>
<keyword evidence="2" id="KW-0472">Membrane</keyword>
<sequence>MAITISSKGYGGDVNKSVNYGSSIPLFSVIAVIVFVTTIILWLTLFAINFSLKNQKTDLEEIRTELQLEKSNLKQEESRLLDAQRRVSQIKELLDKHPNGRLIFDALNSRTRGDVNFTAAEADLQGSTLELTGQAKDFQALAAQILAFERDDQNRFRSVAVKNIRRDITLGEVGAVSFSMSLGFDSAILVNK</sequence>
<evidence type="ECO:0000256" key="2">
    <source>
        <dbReference type="SAM" id="Phobius"/>
    </source>
</evidence>
<keyword evidence="2" id="KW-1133">Transmembrane helix</keyword>